<dbReference type="GO" id="GO:0046872">
    <property type="term" value="F:metal ion binding"/>
    <property type="evidence" value="ECO:0007669"/>
    <property type="project" value="UniProtKB-KW"/>
</dbReference>
<keyword evidence="7" id="KW-1133">Transmembrane helix</keyword>
<keyword evidence="1" id="KW-0813">Transport</keyword>
<feature type="transmembrane region" description="Helical" evidence="7">
    <location>
        <begin position="26"/>
        <end position="47"/>
    </location>
</feature>
<proteinExistence type="predicted"/>
<dbReference type="OrthoDB" id="9779283at2"/>
<protein>
    <submittedName>
        <fullName evidence="9">Cytochrome C</fullName>
    </submittedName>
</protein>
<organism evidence="9 10">
    <name type="scientific">Nitrosococcus wardiae</name>
    <dbReference type="NCBI Taxonomy" id="1814290"/>
    <lineage>
        <taxon>Bacteria</taxon>
        <taxon>Pseudomonadati</taxon>
        <taxon>Pseudomonadota</taxon>
        <taxon>Gammaproteobacteria</taxon>
        <taxon>Chromatiales</taxon>
        <taxon>Chromatiaceae</taxon>
        <taxon>Nitrosococcus</taxon>
    </lineage>
</organism>
<evidence type="ECO:0000256" key="6">
    <source>
        <dbReference type="PROSITE-ProRule" id="PRU00433"/>
    </source>
</evidence>
<keyword evidence="3 6" id="KW-0479">Metal-binding</keyword>
<keyword evidence="2 6" id="KW-0349">Heme</keyword>
<evidence type="ECO:0000256" key="5">
    <source>
        <dbReference type="ARBA" id="ARBA00023004"/>
    </source>
</evidence>
<dbReference type="KEGG" id="nwr:E3U44_13170"/>
<keyword evidence="4" id="KW-0249">Electron transport</keyword>
<evidence type="ECO:0000256" key="1">
    <source>
        <dbReference type="ARBA" id="ARBA00022448"/>
    </source>
</evidence>
<dbReference type="InterPro" id="IPR036909">
    <property type="entry name" value="Cyt_c-like_dom_sf"/>
</dbReference>
<dbReference type="Gene3D" id="1.10.760.10">
    <property type="entry name" value="Cytochrome c-like domain"/>
    <property type="match status" value="3"/>
</dbReference>
<dbReference type="GO" id="GO:0009055">
    <property type="term" value="F:electron transfer activity"/>
    <property type="evidence" value="ECO:0007669"/>
    <property type="project" value="InterPro"/>
</dbReference>
<feature type="domain" description="Cytochrome c" evidence="8">
    <location>
        <begin position="87"/>
        <end position="173"/>
    </location>
</feature>
<dbReference type="PROSITE" id="PS51007">
    <property type="entry name" value="CYTC"/>
    <property type="match status" value="3"/>
</dbReference>
<evidence type="ECO:0000256" key="7">
    <source>
        <dbReference type="SAM" id="Phobius"/>
    </source>
</evidence>
<sequence>MRQLRRTADLLLASVRSLNWRRQLRTIIVFLAVLAVGGFLIAASGIIPIKASSGHWALTRWFLSFSMSRSVATHSMGIKVPKLADPSLVLQGAGHYETGCRFCHGRPGLRHPPVPRQMTPHPPYLPPVLPKRESGELFYIVKHGVKFTGMPAWPALQRDDEVWAMVAFLRVLPKLNAAQYEELIRGDDPVRDGKQAEEVPPVVVESCGRCHGVDGLGRGVGAFPRLAGQHIPYLYASLSAYARGERHSGMMEPIAAELSSEERRTLARYYGNLPPSIPLPPQKGLAEAIERGEIIAKQGIPSQRIPSCVDCHGPSTIPRNPYYPVLAGQYFEYLVSQLKLFAKEYRGGTPYVRLMHPTAHQLTEEQIRDVARYYASLP</sequence>
<accession>A0A4V1AW45</accession>
<dbReference type="EMBL" id="CP038033">
    <property type="protein sequence ID" value="QBQ55355.1"/>
    <property type="molecule type" value="Genomic_DNA"/>
</dbReference>
<gene>
    <name evidence="9" type="ORF">E3U44_13170</name>
</gene>
<dbReference type="InterPro" id="IPR009056">
    <property type="entry name" value="Cyt_c-like_dom"/>
</dbReference>
<feature type="domain" description="Cytochrome c" evidence="8">
    <location>
        <begin position="188"/>
        <end position="274"/>
    </location>
</feature>
<dbReference type="InterPro" id="IPR050597">
    <property type="entry name" value="Cytochrome_c_Oxidase_Subunit"/>
</dbReference>
<evidence type="ECO:0000313" key="10">
    <source>
        <dbReference type="Proteomes" id="UP000294325"/>
    </source>
</evidence>
<dbReference type="SUPFAM" id="SSF46626">
    <property type="entry name" value="Cytochrome c"/>
    <property type="match status" value="3"/>
</dbReference>
<evidence type="ECO:0000256" key="3">
    <source>
        <dbReference type="ARBA" id="ARBA00022723"/>
    </source>
</evidence>
<dbReference type="Pfam" id="PF13442">
    <property type="entry name" value="Cytochrome_CBB3"/>
    <property type="match status" value="2"/>
</dbReference>
<keyword evidence="10" id="KW-1185">Reference proteome</keyword>
<keyword evidence="7" id="KW-0472">Membrane</keyword>
<dbReference type="GO" id="GO:0020037">
    <property type="term" value="F:heme binding"/>
    <property type="evidence" value="ECO:0007669"/>
    <property type="project" value="InterPro"/>
</dbReference>
<dbReference type="AlphaFoldDB" id="A0A4V1AW45"/>
<dbReference type="Proteomes" id="UP000294325">
    <property type="component" value="Chromosome"/>
</dbReference>
<evidence type="ECO:0000259" key="8">
    <source>
        <dbReference type="PROSITE" id="PS51007"/>
    </source>
</evidence>
<keyword evidence="7" id="KW-0812">Transmembrane</keyword>
<dbReference type="PANTHER" id="PTHR33751:SF9">
    <property type="entry name" value="CYTOCHROME C4"/>
    <property type="match status" value="1"/>
</dbReference>
<dbReference type="PANTHER" id="PTHR33751">
    <property type="entry name" value="CBB3-TYPE CYTOCHROME C OXIDASE SUBUNIT FIXP"/>
    <property type="match status" value="1"/>
</dbReference>
<evidence type="ECO:0000313" key="9">
    <source>
        <dbReference type="EMBL" id="QBQ55355.1"/>
    </source>
</evidence>
<keyword evidence="5 6" id="KW-0408">Iron</keyword>
<evidence type="ECO:0000256" key="4">
    <source>
        <dbReference type="ARBA" id="ARBA00022982"/>
    </source>
</evidence>
<reference evidence="9 10" key="1">
    <citation type="submission" date="2019-03" db="EMBL/GenBank/DDBJ databases">
        <title>The genome sequence of Nitrosococcus wardiae strain D1FHST reveals the archetypal metabolic capacity of ammonia-oxidizing Gammaproteobacteria.</title>
        <authorList>
            <person name="Wang L."/>
            <person name="Lim C.K."/>
            <person name="Hanson T.E."/>
            <person name="Dang H."/>
            <person name="Klotz M.G."/>
        </authorList>
    </citation>
    <scope>NUCLEOTIDE SEQUENCE [LARGE SCALE GENOMIC DNA]</scope>
    <source>
        <strain evidence="9 10">D1FHS</strain>
    </source>
</reference>
<name>A0A4V1AW45_9GAMM</name>
<feature type="domain" description="Cytochrome c" evidence="8">
    <location>
        <begin position="287"/>
        <end position="378"/>
    </location>
</feature>
<evidence type="ECO:0000256" key="2">
    <source>
        <dbReference type="ARBA" id="ARBA00022617"/>
    </source>
</evidence>